<feature type="chain" id="PRO_5046186521" evidence="1">
    <location>
        <begin position="25"/>
        <end position="165"/>
    </location>
</feature>
<sequence>MKRFFAIFICIATALIFVACTNNSETKSSKTETTQISAQNSGDEKSFASIEDYIKAEETQKAIDSMKKSYECMYDFDCYAEDNKFVYEYKYLETVGDEALPQIKKAFDEKFEEMKSTVKPLMEQLVGNVKEENPIVVLRFCNSDGSVISEKEYDKTVLDESVSEN</sequence>
<dbReference type="RefSeq" id="WP_186935627.1">
    <property type="nucleotide sequence ID" value="NZ_JACOPS010000003.1"/>
</dbReference>
<dbReference type="PROSITE" id="PS51257">
    <property type="entry name" value="PROKAR_LIPOPROTEIN"/>
    <property type="match status" value="1"/>
</dbReference>
<evidence type="ECO:0000313" key="3">
    <source>
        <dbReference type="Proteomes" id="UP000636755"/>
    </source>
</evidence>
<keyword evidence="1" id="KW-0732">Signal</keyword>
<comment type="caution">
    <text evidence="2">The sequence shown here is derived from an EMBL/GenBank/DDBJ whole genome shotgun (WGS) entry which is preliminary data.</text>
</comment>
<name>A0ABR7HLU9_9FIRM</name>
<organism evidence="2 3">
    <name type="scientific">Ruminococcus intestinalis</name>
    <dbReference type="NCBI Taxonomy" id="2763066"/>
    <lineage>
        <taxon>Bacteria</taxon>
        <taxon>Bacillati</taxon>
        <taxon>Bacillota</taxon>
        <taxon>Clostridia</taxon>
        <taxon>Eubacteriales</taxon>
        <taxon>Oscillospiraceae</taxon>
        <taxon>Ruminococcus</taxon>
    </lineage>
</organism>
<feature type="signal peptide" evidence="1">
    <location>
        <begin position="1"/>
        <end position="24"/>
    </location>
</feature>
<dbReference type="Pfam" id="PF16146">
    <property type="entry name" value="DUF4854"/>
    <property type="match status" value="1"/>
</dbReference>
<proteinExistence type="predicted"/>
<evidence type="ECO:0000256" key="1">
    <source>
        <dbReference type="SAM" id="SignalP"/>
    </source>
</evidence>
<gene>
    <name evidence="2" type="ORF">H8R91_08275</name>
</gene>
<accession>A0ABR7HLU9</accession>
<keyword evidence="3" id="KW-1185">Reference proteome</keyword>
<evidence type="ECO:0000313" key="2">
    <source>
        <dbReference type="EMBL" id="MBC5728513.1"/>
    </source>
</evidence>
<reference evidence="2 3" key="1">
    <citation type="submission" date="2020-08" db="EMBL/GenBank/DDBJ databases">
        <title>Genome public.</title>
        <authorList>
            <person name="Liu C."/>
            <person name="Sun Q."/>
        </authorList>
    </citation>
    <scope>NUCLEOTIDE SEQUENCE [LARGE SCALE GENOMIC DNA]</scope>
    <source>
        <strain evidence="2 3">NSJ-71</strain>
    </source>
</reference>
<protein>
    <submittedName>
        <fullName evidence="2">DUF4854 domain-containing protein</fullName>
    </submittedName>
</protein>
<dbReference type="InterPro" id="IPR032327">
    <property type="entry name" value="DUF4854"/>
</dbReference>
<dbReference type="Proteomes" id="UP000636755">
    <property type="component" value="Unassembled WGS sequence"/>
</dbReference>
<dbReference type="EMBL" id="JACOPS010000003">
    <property type="protein sequence ID" value="MBC5728513.1"/>
    <property type="molecule type" value="Genomic_DNA"/>
</dbReference>